<dbReference type="PANTHER" id="PTHR13140:SF255">
    <property type="entry name" value="UNCONVENTIONAL MYOSIN-IC"/>
    <property type="match status" value="1"/>
</dbReference>
<evidence type="ECO:0000256" key="14">
    <source>
        <dbReference type="ARBA" id="ARBA00023136"/>
    </source>
</evidence>
<evidence type="ECO:0000256" key="21">
    <source>
        <dbReference type="PROSITE-ProRule" id="PRU00782"/>
    </source>
</evidence>
<dbReference type="FunFam" id="1.20.120.720:FF:000013">
    <property type="entry name" value="unconventional myosin-Ic isoform X2"/>
    <property type="match status" value="1"/>
</dbReference>
<dbReference type="InterPro" id="IPR000048">
    <property type="entry name" value="IQ_motif_EF-hand-BS"/>
</dbReference>
<evidence type="ECO:0000256" key="17">
    <source>
        <dbReference type="ARBA" id="ARBA00023273"/>
    </source>
</evidence>
<dbReference type="Proteomes" id="UP000261640">
    <property type="component" value="Unplaced"/>
</dbReference>
<dbReference type="GO" id="GO:0051015">
    <property type="term" value="F:actin filament binding"/>
    <property type="evidence" value="ECO:0007669"/>
    <property type="project" value="TreeGrafter"/>
</dbReference>
<dbReference type="GO" id="GO:0007015">
    <property type="term" value="P:actin filament organization"/>
    <property type="evidence" value="ECO:0007669"/>
    <property type="project" value="TreeGrafter"/>
</dbReference>
<keyword evidence="7" id="KW-0488">Methylation</keyword>
<dbReference type="PANTHER" id="PTHR13140">
    <property type="entry name" value="MYOSIN"/>
    <property type="match status" value="1"/>
</dbReference>
<evidence type="ECO:0000256" key="15">
    <source>
        <dbReference type="ARBA" id="ARBA00023175"/>
    </source>
</evidence>
<evidence type="ECO:0000256" key="2">
    <source>
        <dbReference type="ARBA" id="ARBA00004541"/>
    </source>
</evidence>
<comment type="subcellular location">
    <subcellularLocation>
        <location evidence="4">Cell projection</location>
        <location evidence="4">Ruffle membrane</location>
    </subcellularLocation>
    <subcellularLocation>
        <location evidence="1">Cell projection</location>
        <location evidence="1">Stereocilium membrane</location>
    </subcellularLocation>
    <subcellularLocation>
        <location evidence="3">Cytoplasm</location>
        <location evidence="3">Cell cortex</location>
    </subcellularLocation>
    <subcellularLocation>
        <location evidence="2">Cytoplasmic vesicle</location>
    </subcellularLocation>
</comment>
<evidence type="ECO:0000256" key="13">
    <source>
        <dbReference type="ARBA" id="ARBA00023123"/>
    </source>
</evidence>
<sequence>MMELTIQLIPTGEIILSPGKNGENYCHNCKVVTSDGVRAMMESALTARDRVGVQDFVLLENYTSEAAFIENLRKRFKENLIYTYIGSVLVSVNPYKDLEIYTKNHMERYRGVNFYEVSPHIYAVADNSYRSMRTERKDQCILISGESGAGKTEASKKILQYYAITCPASEHVQTIKDRLLQSNPVLEAFGNAKTLRNDNSSRFGKYMDIQFDFKGAPVGGHIINYLLEKSRVVHQNHGERNFHIFYQLIEGGEEDLLRRLGLERNPQQYQYLVKGNCPKVSSINDRSDWKVVRKALHVIGFNEDEVEELLNIIASVLHLGNVQYGGEDGNACITSDTQIKYLARLLGVNGTVLTEALTHKKIIAKGEELMSPLNLEQASYARDALSKAVYGRTFTWLVNKINASLAYTFVVVCCSFEQFCINYCNEKLQQLFIELTLKSEQEEYEAEGITWEPVQYFNNKIICDLVEEKFKGIISILDEECLRPGDASDITFLEKLEDTVGGHPHFVTHKLADAKTRKVMGRDEFRLLHYAGEVNYNVNGFLDKNNDLLFRNLKEVMCMSENRILIQCFDREELSDKKRPDTAATQFKASLAKLMEILMSKEPSYIRCIKPNDSKQTGRFDEVLIRHQVKYLGLMENLRVRRAGFAYRRRYEIFLQRYKSLCPDTWPHWQGKLADGVATLVKHLGYKPEEYKMGRSKIFIRFPKTLFATEDALESRKHSLATKLQAAWRGYSQKSKYQKLRTSAIAIQAWWRGILARRRAQRRRQAADTIRRFIKGFIYRHKERCPENEYFLDYVRYSFLMKLQRNLPKSVLDKSWPTPPAALIEASEHLRKLCMQNMVWSYCKKISPEWKHQMEQKMIASEIFKDKKDNYPQSVPKLFVSTRLNGEDINPKVMQALGSEKMKYAVPVTKYDRKGYKARPRQLLLTGNSAVIIEEGKLKQCIDYTALKGISVSSLSDGLFVLHVPSEDNKQKGDVILQSDHVIETLTKIVICADKINSININQGSIKFTVGQGKEGIIDFTPGSELLVAKAKNGHLSSPRMKNF</sequence>
<keyword evidence="25" id="KW-1185">Reference proteome</keyword>
<dbReference type="SMART" id="SM00015">
    <property type="entry name" value="IQ"/>
    <property type="match status" value="3"/>
</dbReference>
<evidence type="ECO:0000313" key="25">
    <source>
        <dbReference type="Proteomes" id="UP000261640"/>
    </source>
</evidence>
<dbReference type="InterPro" id="IPR001609">
    <property type="entry name" value="Myosin_head_motor_dom-like"/>
</dbReference>
<dbReference type="Gene3D" id="1.10.10.820">
    <property type="match status" value="1"/>
</dbReference>
<dbReference type="FunFam" id="1.10.10.820:FF:000001">
    <property type="entry name" value="Myosin heavy chain"/>
    <property type="match status" value="1"/>
</dbReference>
<comment type="similarity">
    <text evidence="5 21">Belongs to the TRAFAC class myosin-kinesin ATPase superfamily. Myosin family.</text>
</comment>
<organism evidence="24 25">
    <name type="scientific">Mastacembelus armatus</name>
    <name type="common">zig-zag eel</name>
    <dbReference type="NCBI Taxonomy" id="205130"/>
    <lineage>
        <taxon>Eukaryota</taxon>
        <taxon>Metazoa</taxon>
        <taxon>Chordata</taxon>
        <taxon>Craniata</taxon>
        <taxon>Vertebrata</taxon>
        <taxon>Euteleostomi</taxon>
        <taxon>Actinopterygii</taxon>
        <taxon>Neopterygii</taxon>
        <taxon>Teleostei</taxon>
        <taxon>Neoteleostei</taxon>
        <taxon>Acanthomorphata</taxon>
        <taxon>Anabantaria</taxon>
        <taxon>Synbranchiformes</taxon>
        <taxon>Mastacembelidae</taxon>
        <taxon>Mastacembelus</taxon>
    </lineage>
</organism>
<dbReference type="InterPro" id="IPR036961">
    <property type="entry name" value="Kinesin_motor_dom_sf"/>
</dbReference>
<evidence type="ECO:0000256" key="10">
    <source>
        <dbReference type="ARBA" id="ARBA00022741"/>
    </source>
</evidence>
<evidence type="ECO:0000256" key="3">
    <source>
        <dbReference type="ARBA" id="ARBA00004544"/>
    </source>
</evidence>
<evidence type="ECO:0000256" key="16">
    <source>
        <dbReference type="ARBA" id="ARBA00023203"/>
    </source>
</evidence>
<keyword evidence="6" id="KW-1003">Cell membrane</keyword>
<dbReference type="FunFam" id="3.40.850.10:FF:000101">
    <property type="entry name" value="Slow myosin heavy chain 2"/>
    <property type="match status" value="1"/>
</dbReference>
<dbReference type="Pfam" id="PF00612">
    <property type="entry name" value="IQ"/>
    <property type="match status" value="2"/>
</dbReference>
<keyword evidence="16 21" id="KW-0009">Actin-binding</keyword>
<keyword evidence="13 21" id="KW-0518">Myosin</keyword>
<evidence type="ECO:0000259" key="23">
    <source>
        <dbReference type="PROSITE" id="PS51757"/>
    </source>
</evidence>
<dbReference type="PROSITE" id="PS51456">
    <property type="entry name" value="MYOSIN_MOTOR"/>
    <property type="match status" value="1"/>
</dbReference>
<keyword evidence="18" id="KW-0968">Cytoplasmic vesicle</keyword>
<dbReference type="FunFam" id="1.20.58.530:FF:000004">
    <property type="entry name" value="Unconventional myosin ID"/>
    <property type="match status" value="1"/>
</dbReference>
<evidence type="ECO:0000256" key="12">
    <source>
        <dbReference type="ARBA" id="ARBA00022990"/>
    </source>
</evidence>
<dbReference type="Pfam" id="PF00063">
    <property type="entry name" value="Myosin_head"/>
    <property type="match status" value="1"/>
</dbReference>
<dbReference type="Gene3D" id="1.20.58.530">
    <property type="match status" value="1"/>
</dbReference>
<dbReference type="Gene3D" id="3.40.850.10">
    <property type="entry name" value="Kinesin motor domain"/>
    <property type="match status" value="1"/>
</dbReference>
<dbReference type="GO" id="GO:0016459">
    <property type="term" value="C:myosin complex"/>
    <property type="evidence" value="ECO:0007669"/>
    <property type="project" value="UniProtKB-KW"/>
</dbReference>
<dbReference type="InterPro" id="IPR010926">
    <property type="entry name" value="Myosin_TH1"/>
</dbReference>
<dbReference type="GO" id="GO:0005902">
    <property type="term" value="C:microvillus"/>
    <property type="evidence" value="ECO:0007669"/>
    <property type="project" value="TreeGrafter"/>
</dbReference>
<dbReference type="GO" id="GO:0000146">
    <property type="term" value="F:microfilament motor activity"/>
    <property type="evidence" value="ECO:0007669"/>
    <property type="project" value="TreeGrafter"/>
</dbReference>
<keyword evidence="17" id="KW-0966">Cell projection</keyword>
<dbReference type="SMART" id="SM00242">
    <property type="entry name" value="MYSc"/>
    <property type="match status" value="1"/>
</dbReference>
<proteinExistence type="inferred from homology"/>
<dbReference type="InterPro" id="IPR036072">
    <property type="entry name" value="MYSc_Myo1"/>
</dbReference>
<keyword evidence="12" id="KW-0007">Acetylation</keyword>
<evidence type="ECO:0000313" key="24">
    <source>
        <dbReference type="Ensembl" id="ENSMAMP00000067370.1"/>
    </source>
</evidence>
<dbReference type="GO" id="GO:0032587">
    <property type="term" value="C:ruffle membrane"/>
    <property type="evidence" value="ECO:0007669"/>
    <property type="project" value="UniProtKB-SubCell"/>
</dbReference>
<evidence type="ECO:0000256" key="18">
    <source>
        <dbReference type="ARBA" id="ARBA00023329"/>
    </source>
</evidence>
<evidence type="ECO:0000256" key="7">
    <source>
        <dbReference type="ARBA" id="ARBA00022481"/>
    </source>
</evidence>
<dbReference type="SUPFAM" id="SSF52540">
    <property type="entry name" value="P-loop containing nucleoside triphosphate hydrolases"/>
    <property type="match status" value="1"/>
</dbReference>
<evidence type="ECO:0000256" key="11">
    <source>
        <dbReference type="ARBA" id="ARBA00022840"/>
    </source>
</evidence>
<dbReference type="GeneTree" id="ENSGT00940000157915"/>
<dbReference type="PRINTS" id="PR00193">
    <property type="entry name" value="MYOSINHEAVY"/>
</dbReference>
<keyword evidence="15 21" id="KW-0505">Motor protein</keyword>
<keyword evidence="8" id="KW-0963">Cytoplasm</keyword>
<feature type="binding site" evidence="21">
    <location>
        <begin position="145"/>
        <end position="152"/>
    </location>
    <ligand>
        <name>ATP</name>
        <dbReference type="ChEBI" id="CHEBI:30616"/>
    </ligand>
</feature>
<dbReference type="GO" id="GO:0005524">
    <property type="term" value="F:ATP binding"/>
    <property type="evidence" value="ECO:0007669"/>
    <property type="project" value="UniProtKB-UniRule"/>
</dbReference>
<evidence type="ECO:0000256" key="1">
    <source>
        <dbReference type="ARBA" id="ARBA00004289"/>
    </source>
</evidence>
<reference evidence="24" key="2">
    <citation type="submission" date="2025-09" db="UniProtKB">
        <authorList>
            <consortium name="Ensembl"/>
        </authorList>
    </citation>
    <scope>IDENTIFICATION</scope>
</reference>
<dbReference type="Ensembl" id="ENSMAMT00000063665.1">
    <property type="protein sequence ID" value="ENSMAMP00000067370.1"/>
    <property type="gene ID" value="ENSMAMG00000004998.2"/>
</dbReference>
<name>A0A7N8YLF8_9TELE</name>
<dbReference type="GO" id="GO:0006897">
    <property type="term" value="P:endocytosis"/>
    <property type="evidence" value="ECO:0007669"/>
    <property type="project" value="TreeGrafter"/>
</dbReference>
<dbReference type="CDD" id="cd01378">
    <property type="entry name" value="MYSc_Myo1"/>
    <property type="match status" value="1"/>
</dbReference>
<keyword evidence="9" id="KW-0677">Repeat</keyword>
<dbReference type="GO" id="GO:0005938">
    <property type="term" value="C:cell cortex"/>
    <property type="evidence" value="ECO:0007669"/>
    <property type="project" value="UniProtKB-SubCell"/>
</dbReference>
<dbReference type="InterPro" id="IPR027417">
    <property type="entry name" value="P-loop_NTPase"/>
</dbReference>
<feature type="domain" description="TH1" evidence="23">
    <location>
        <begin position="868"/>
        <end position="1042"/>
    </location>
</feature>
<feature type="domain" description="Myosin motor" evidence="22">
    <location>
        <begin position="52"/>
        <end position="714"/>
    </location>
</feature>
<evidence type="ECO:0000256" key="20">
    <source>
        <dbReference type="ARBA" id="ARBA00078851"/>
    </source>
</evidence>
<dbReference type="Gene3D" id="1.20.120.720">
    <property type="entry name" value="Myosin VI head, motor domain, U50 subdomain"/>
    <property type="match status" value="1"/>
</dbReference>
<evidence type="ECO:0000256" key="9">
    <source>
        <dbReference type="ARBA" id="ARBA00022737"/>
    </source>
</evidence>
<evidence type="ECO:0000259" key="22">
    <source>
        <dbReference type="PROSITE" id="PS51456"/>
    </source>
</evidence>
<accession>A0A7N8YLF8</accession>
<dbReference type="PROSITE" id="PS50096">
    <property type="entry name" value="IQ"/>
    <property type="match status" value="2"/>
</dbReference>
<evidence type="ECO:0000256" key="5">
    <source>
        <dbReference type="ARBA" id="ARBA00008314"/>
    </source>
</evidence>
<feature type="region of interest" description="Actin-binding" evidence="21">
    <location>
        <begin position="591"/>
        <end position="613"/>
    </location>
</feature>
<keyword evidence="11 21" id="KW-0067">ATP-binding</keyword>
<dbReference type="GO" id="GO:0031410">
    <property type="term" value="C:cytoplasmic vesicle"/>
    <property type="evidence" value="ECO:0007669"/>
    <property type="project" value="UniProtKB-SubCell"/>
</dbReference>
<keyword evidence="10 21" id="KW-0547">Nucleotide-binding</keyword>
<dbReference type="PROSITE" id="PS51757">
    <property type="entry name" value="TH1"/>
    <property type="match status" value="1"/>
</dbReference>
<dbReference type="AlphaFoldDB" id="A0A7N8YLF8"/>
<protein>
    <recommendedName>
        <fullName evidence="19">Unconventional myosin-Ic</fullName>
    </recommendedName>
    <alternativeName>
        <fullName evidence="20">Myosin I beta</fullName>
    </alternativeName>
</protein>
<keyword evidence="14" id="KW-0472">Membrane</keyword>
<dbReference type="GO" id="GO:0060171">
    <property type="term" value="C:stereocilium membrane"/>
    <property type="evidence" value="ECO:0007669"/>
    <property type="project" value="UniProtKB-SubCell"/>
</dbReference>
<dbReference type="Pfam" id="PF06017">
    <property type="entry name" value="Myosin_TH1"/>
    <property type="match status" value="1"/>
</dbReference>
<reference evidence="24" key="1">
    <citation type="submission" date="2025-08" db="UniProtKB">
        <authorList>
            <consortium name="Ensembl"/>
        </authorList>
    </citation>
    <scope>IDENTIFICATION</scope>
</reference>
<dbReference type="Gene3D" id="1.20.5.190">
    <property type="match status" value="1"/>
</dbReference>
<evidence type="ECO:0000256" key="8">
    <source>
        <dbReference type="ARBA" id="ARBA00022490"/>
    </source>
</evidence>
<evidence type="ECO:0000256" key="4">
    <source>
        <dbReference type="ARBA" id="ARBA00004632"/>
    </source>
</evidence>
<evidence type="ECO:0000256" key="19">
    <source>
        <dbReference type="ARBA" id="ARBA00068083"/>
    </source>
</evidence>
<dbReference type="Gene3D" id="6.20.240.20">
    <property type="match status" value="1"/>
</dbReference>
<evidence type="ECO:0000256" key="6">
    <source>
        <dbReference type="ARBA" id="ARBA00022475"/>
    </source>
</evidence>
<dbReference type="GO" id="GO:0030048">
    <property type="term" value="P:actin filament-based movement"/>
    <property type="evidence" value="ECO:0007669"/>
    <property type="project" value="TreeGrafter"/>
</dbReference>